<feature type="compositionally biased region" description="Low complexity" evidence="1">
    <location>
        <begin position="144"/>
        <end position="157"/>
    </location>
</feature>
<evidence type="ECO:0000313" key="2">
    <source>
        <dbReference type="EMBL" id="CAI9264708.1"/>
    </source>
</evidence>
<gene>
    <name evidence="2" type="ORF">LSALG_LOCUS5344</name>
</gene>
<reference evidence="2" key="1">
    <citation type="submission" date="2023-04" db="EMBL/GenBank/DDBJ databases">
        <authorList>
            <person name="Vijverberg K."/>
            <person name="Xiong W."/>
            <person name="Schranz E."/>
        </authorList>
    </citation>
    <scope>NUCLEOTIDE SEQUENCE</scope>
</reference>
<keyword evidence="3" id="KW-1185">Reference proteome</keyword>
<organism evidence="2 3">
    <name type="scientific">Lactuca saligna</name>
    <name type="common">Willowleaf lettuce</name>
    <dbReference type="NCBI Taxonomy" id="75948"/>
    <lineage>
        <taxon>Eukaryota</taxon>
        <taxon>Viridiplantae</taxon>
        <taxon>Streptophyta</taxon>
        <taxon>Embryophyta</taxon>
        <taxon>Tracheophyta</taxon>
        <taxon>Spermatophyta</taxon>
        <taxon>Magnoliopsida</taxon>
        <taxon>eudicotyledons</taxon>
        <taxon>Gunneridae</taxon>
        <taxon>Pentapetalae</taxon>
        <taxon>asterids</taxon>
        <taxon>campanulids</taxon>
        <taxon>Asterales</taxon>
        <taxon>Asteraceae</taxon>
        <taxon>Cichorioideae</taxon>
        <taxon>Cichorieae</taxon>
        <taxon>Lactucinae</taxon>
        <taxon>Lactuca</taxon>
    </lineage>
</organism>
<dbReference type="AlphaFoldDB" id="A0AA35YAZ9"/>
<evidence type="ECO:0000313" key="3">
    <source>
        <dbReference type="Proteomes" id="UP001177003"/>
    </source>
</evidence>
<protein>
    <submittedName>
        <fullName evidence="2">Uncharacterized protein</fullName>
    </submittedName>
</protein>
<accession>A0AA35YAZ9</accession>
<dbReference type="EMBL" id="OX465086">
    <property type="protein sequence ID" value="CAI9264708.1"/>
    <property type="molecule type" value="Genomic_DNA"/>
</dbReference>
<dbReference type="Proteomes" id="UP001177003">
    <property type="component" value="Chromosome 0"/>
</dbReference>
<feature type="region of interest" description="Disordered" evidence="1">
    <location>
        <begin position="121"/>
        <end position="179"/>
    </location>
</feature>
<sequence length="288" mass="32965">MHVSNGDPLLVHLMMLHEVRSQQVFEIRRFLFKIQGMQLDFSETEYILISNLRVGPCVDLLHDERGRSNSNLSTRLFPHITDARLHGQDVKTSILAEVYKLADNIDDWNRDFWSWILNHEESPPRQHSPSIVALPPRRNKYKSETSSTETATNASTSQPPEIERTYISSDASTRSVKKKKTSTKSLVKRLIGVVADLTSKVNRVLQKKYELDTGFGEEEDMVNEEEEETYYHGIQLHYDDTSTHGLEGDAAKKEECCMVSTDVVHSDAIHTKIEENHQNKEKKSIVVS</sequence>
<proteinExistence type="predicted"/>
<evidence type="ECO:0000256" key="1">
    <source>
        <dbReference type="SAM" id="MobiDB-lite"/>
    </source>
</evidence>
<name>A0AA35YAZ9_LACSI</name>